<feature type="transmembrane region" description="Helical" evidence="5">
    <location>
        <begin position="122"/>
        <end position="140"/>
    </location>
</feature>
<protein>
    <submittedName>
        <fullName evidence="7">O-antigen biosynthesis protein</fullName>
    </submittedName>
</protein>
<feature type="transmembrane region" description="Helical" evidence="5">
    <location>
        <begin position="229"/>
        <end position="246"/>
    </location>
</feature>
<dbReference type="EMBL" id="LNYX01000001">
    <property type="protein sequence ID" value="KTD66270.1"/>
    <property type="molecule type" value="Genomic_DNA"/>
</dbReference>
<keyword evidence="4 5" id="KW-0472">Membrane</keyword>
<feature type="transmembrane region" description="Helical" evidence="5">
    <location>
        <begin position="385"/>
        <end position="405"/>
    </location>
</feature>
<accession>A0A0W0ZBW0</accession>
<feature type="transmembrane region" description="Helical" evidence="5">
    <location>
        <begin position="70"/>
        <end position="89"/>
    </location>
</feature>
<dbReference type="Proteomes" id="UP000054877">
    <property type="component" value="Unassembled WGS sequence"/>
</dbReference>
<evidence type="ECO:0000256" key="5">
    <source>
        <dbReference type="SAM" id="Phobius"/>
    </source>
</evidence>
<proteinExistence type="predicted"/>
<dbReference type="RefSeq" id="WP_058481978.1">
    <property type="nucleotide sequence ID" value="NZ_CAAAII010000002.1"/>
</dbReference>
<dbReference type="PANTHER" id="PTHR37422">
    <property type="entry name" value="TEICHURONIC ACID BIOSYNTHESIS PROTEIN TUAE"/>
    <property type="match status" value="1"/>
</dbReference>
<feature type="domain" description="O-antigen ligase-related" evidence="6">
    <location>
        <begin position="193"/>
        <end position="340"/>
    </location>
</feature>
<keyword evidence="3 5" id="KW-1133">Transmembrane helix</keyword>
<evidence type="ECO:0000256" key="1">
    <source>
        <dbReference type="ARBA" id="ARBA00004141"/>
    </source>
</evidence>
<dbReference type="Pfam" id="PF04932">
    <property type="entry name" value="Wzy_C"/>
    <property type="match status" value="1"/>
</dbReference>
<comment type="caution">
    <text evidence="7">The sequence shown here is derived from an EMBL/GenBank/DDBJ whole genome shotgun (WGS) entry which is preliminary data.</text>
</comment>
<dbReference type="AlphaFoldDB" id="A0A0W0ZBW0"/>
<dbReference type="InterPro" id="IPR051533">
    <property type="entry name" value="WaaL-like"/>
</dbReference>
<dbReference type="GO" id="GO:0016020">
    <property type="term" value="C:membrane"/>
    <property type="evidence" value="ECO:0007669"/>
    <property type="project" value="UniProtKB-SubCell"/>
</dbReference>
<feature type="transmembrane region" description="Helical" evidence="5">
    <location>
        <begin position="186"/>
        <end position="203"/>
    </location>
</feature>
<feature type="transmembrane region" description="Helical" evidence="5">
    <location>
        <begin position="20"/>
        <end position="36"/>
    </location>
</feature>
<evidence type="ECO:0000256" key="4">
    <source>
        <dbReference type="ARBA" id="ARBA00023136"/>
    </source>
</evidence>
<organism evidence="7 8">
    <name type="scientific">Legionella spiritensis</name>
    <dbReference type="NCBI Taxonomy" id="452"/>
    <lineage>
        <taxon>Bacteria</taxon>
        <taxon>Pseudomonadati</taxon>
        <taxon>Pseudomonadota</taxon>
        <taxon>Gammaproteobacteria</taxon>
        <taxon>Legionellales</taxon>
        <taxon>Legionellaceae</taxon>
        <taxon>Legionella</taxon>
    </lineage>
</organism>
<dbReference type="STRING" id="452.Lspi_0033"/>
<comment type="subcellular location">
    <subcellularLocation>
        <location evidence="1">Membrane</location>
        <topology evidence="1">Multi-pass membrane protein</topology>
    </subcellularLocation>
</comment>
<feature type="transmembrane region" description="Helical" evidence="5">
    <location>
        <begin position="324"/>
        <end position="348"/>
    </location>
</feature>
<dbReference type="PATRIC" id="fig|452.5.peg.37"/>
<dbReference type="InterPro" id="IPR007016">
    <property type="entry name" value="O-antigen_ligase-rel_domated"/>
</dbReference>
<feature type="transmembrane region" description="Helical" evidence="5">
    <location>
        <begin position="209"/>
        <end position="224"/>
    </location>
</feature>
<keyword evidence="8" id="KW-1185">Reference proteome</keyword>
<feature type="transmembrane region" description="Helical" evidence="5">
    <location>
        <begin position="160"/>
        <end position="179"/>
    </location>
</feature>
<evidence type="ECO:0000259" key="6">
    <source>
        <dbReference type="Pfam" id="PF04932"/>
    </source>
</evidence>
<reference evidence="7 8" key="1">
    <citation type="submission" date="2015-11" db="EMBL/GenBank/DDBJ databases">
        <title>Genomic analysis of 38 Legionella species identifies large and diverse effector repertoires.</title>
        <authorList>
            <person name="Burstein D."/>
            <person name="Amaro F."/>
            <person name="Zusman T."/>
            <person name="Lifshitz Z."/>
            <person name="Cohen O."/>
            <person name="Gilbert J.A."/>
            <person name="Pupko T."/>
            <person name="Shuman H.A."/>
            <person name="Segal G."/>
        </authorList>
    </citation>
    <scope>NUCLEOTIDE SEQUENCE [LARGE SCALE GENOMIC DNA]</scope>
    <source>
        <strain evidence="7 8">Mt.St.Helens-9</strain>
    </source>
</reference>
<name>A0A0W0ZBW0_LEGSP</name>
<sequence length="419" mass="47296">MWINLAEGTWLKHRRIQNETVLALALSAFLFAIPLSNTAQSITFVVAVVLLLASKWPVDSFRYLLKQPWVMALAGFLLLVIMGCLWSPASWSGEFLVIKKYSKLLWLPVLTLGFVHPRTRHWGLHAFLGAMLLTCLVAVAKTISLGSLHNDIPGYVFRNYIMTGHMMAFASYLAGYYAITRPRWRMAYLAMFLLFSYQILFLSLGRTGYIVYFLLLFLLMVHVLNRKQLVAGLLAAGLALTLAMHYSPRMQQGLYGIVDNLQHFQQGDKSTSVGFRLQFQQFSWQLFRESPVIGHGTGSFAYYFEQRQPVPAWGKRLNEPHNQYWLIAAEYGLVGVVAYLVLLATLYLASRRLRDMKPIAVALLVPFVIGGFSDSLLFYSSSGYFFLALMALCLGEGLVLFPFSFDKLTVIPAKAGNHS</sequence>
<evidence type="ECO:0000256" key="2">
    <source>
        <dbReference type="ARBA" id="ARBA00022692"/>
    </source>
</evidence>
<evidence type="ECO:0000313" key="7">
    <source>
        <dbReference type="EMBL" id="KTD66270.1"/>
    </source>
</evidence>
<feature type="transmembrane region" description="Helical" evidence="5">
    <location>
        <begin position="360"/>
        <end position="379"/>
    </location>
</feature>
<gene>
    <name evidence="7" type="ORF">Lspi_0033</name>
</gene>
<keyword evidence="2 5" id="KW-0812">Transmembrane</keyword>
<dbReference type="PANTHER" id="PTHR37422:SF13">
    <property type="entry name" value="LIPOPOLYSACCHARIDE BIOSYNTHESIS PROTEIN PA4999-RELATED"/>
    <property type="match status" value="1"/>
</dbReference>
<evidence type="ECO:0000313" key="8">
    <source>
        <dbReference type="Proteomes" id="UP000054877"/>
    </source>
</evidence>
<evidence type="ECO:0000256" key="3">
    <source>
        <dbReference type="ARBA" id="ARBA00022989"/>
    </source>
</evidence>
<dbReference type="OrthoDB" id="9795248at2"/>